<gene>
    <name evidence="1" type="ORF">LCGC14_1873170</name>
</gene>
<dbReference type="AlphaFoldDB" id="A0A0F9G4J1"/>
<name>A0A0F9G4J1_9ZZZZ</name>
<protein>
    <submittedName>
        <fullName evidence="1">Uncharacterized protein</fullName>
    </submittedName>
</protein>
<accession>A0A0F9G4J1</accession>
<dbReference type="Gene3D" id="3.30.300.20">
    <property type="match status" value="1"/>
</dbReference>
<dbReference type="InterPro" id="IPR023799">
    <property type="entry name" value="RbfA_dom_sf"/>
</dbReference>
<dbReference type="InterPro" id="IPR015946">
    <property type="entry name" value="KH_dom-like_a/b"/>
</dbReference>
<organism evidence="1">
    <name type="scientific">marine sediment metagenome</name>
    <dbReference type="NCBI Taxonomy" id="412755"/>
    <lineage>
        <taxon>unclassified sequences</taxon>
        <taxon>metagenomes</taxon>
        <taxon>ecological metagenomes</taxon>
    </lineage>
</organism>
<dbReference type="SUPFAM" id="SSF89919">
    <property type="entry name" value="Ribosome-binding factor A, RbfA"/>
    <property type="match status" value="1"/>
</dbReference>
<evidence type="ECO:0000313" key="1">
    <source>
        <dbReference type="EMBL" id="KKL93593.1"/>
    </source>
</evidence>
<comment type="caution">
    <text evidence="1">The sequence shown here is derived from an EMBL/GenBank/DDBJ whole genome shotgun (WGS) entry which is preliminary data.</text>
</comment>
<reference evidence="1" key="1">
    <citation type="journal article" date="2015" name="Nature">
        <title>Complex archaea that bridge the gap between prokaryotes and eukaryotes.</title>
        <authorList>
            <person name="Spang A."/>
            <person name="Saw J.H."/>
            <person name="Jorgensen S.L."/>
            <person name="Zaremba-Niedzwiedzka K."/>
            <person name="Martijn J."/>
            <person name="Lind A.E."/>
            <person name="van Eijk R."/>
            <person name="Schleper C."/>
            <person name="Guy L."/>
            <person name="Ettema T.J."/>
        </authorList>
    </citation>
    <scope>NUCLEOTIDE SEQUENCE</scope>
</reference>
<sequence length="138" mass="15604">MTADLRSADVYISIFGRDPILQKDGKTKTSKDDAAQNRTFEAITHAKNRIQSLVAGKLQSKFCPVLCFRRDEEFKTEPLSPMPTMILTEKEHIMAGEISVLTGYEKDELISNIENATNIEDIKKAFLMLLEYLPNSGY</sequence>
<dbReference type="EMBL" id="LAZR01019144">
    <property type="protein sequence ID" value="KKL93593.1"/>
    <property type="molecule type" value="Genomic_DNA"/>
</dbReference>
<proteinExistence type="predicted"/>